<dbReference type="InterPro" id="IPR016677">
    <property type="entry name" value="UCP016817_carboligase"/>
</dbReference>
<evidence type="ECO:0000313" key="4">
    <source>
        <dbReference type="Proteomes" id="UP001216674"/>
    </source>
</evidence>
<protein>
    <submittedName>
        <fullName evidence="3">ATP-grasp domain-containing protein</fullName>
    </submittedName>
</protein>
<keyword evidence="1" id="KW-0547">Nucleotide-binding</keyword>
<feature type="domain" description="ATP-grasp" evidence="2">
    <location>
        <begin position="107"/>
        <end position="305"/>
    </location>
</feature>
<dbReference type="RefSeq" id="WP_276264687.1">
    <property type="nucleotide sequence ID" value="NZ_JARJLM010000165.1"/>
</dbReference>
<dbReference type="Pfam" id="PF02655">
    <property type="entry name" value="ATP-grasp_3"/>
    <property type="match status" value="1"/>
</dbReference>
<sequence>MPSQTLIVAGLSSRMMAESAAQAGLRVAALDLFGDADTRHVAARWEPIGAAGTMAVDGEHLLAALRRLRDTEHPSGWVAGSGFEQRPELLDAGHALVPLFGNSAATVRGVKQPGVFFPLLAALGIAHPETRLEMPRDPSGWLCKAVGGTGGWHIRQLAAEDAADTSGTISTVSAVSAVSAVDTTRYFQRRSPGLPMSALFVAHRRGVQLVGISLQRIAAHHDCPYLFQGAAGPSILPAAAMARLVEIVHCIARETGLLGLNSIDFLFDAPELTVLEVNPRPPASMALYADACPRGLMHAHLQACRGATPEPPAVRQAGVRGFQIVFAQEAAQVNATLAAALMRTGWCHDIPVPGTYVAAGHPFCSVSATGAATGALDAELCLRGERIQSLIKASHAEFRRTAGIPAALSIGTRNLRQHA</sequence>
<accession>A0ABT6ALE7</accession>
<proteinExistence type="predicted"/>
<dbReference type="InterPro" id="IPR003806">
    <property type="entry name" value="ATP-grasp_PylC-type"/>
</dbReference>
<keyword evidence="1" id="KW-0067">ATP-binding</keyword>
<evidence type="ECO:0000313" key="3">
    <source>
        <dbReference type="EMBL" id="MDF3833289.1"/>
    </source>
</evidence>
<comment type="caution">
    <text evidence="3">The sequence shown here is derived from an EMBL/GenBank/DDBJ whole genome shotgun (WGS) entry which is preliminary data.</text>
</comment>
<organism evidence="3 4">
    <name type="scientific">Cupriavidus basilensis</name>
    <dbReference type="NCBI Taxonomy" id="68895"/>
    <lineage>
        <taxon>Bacteria</taxon>
        <taxon>Pseudomonadati</taxon>
        <taxon>Pseudomonadota</taxon>
        <taxon>Betaproteobacteria</taxon>
        <taxon>Burkholderiales</taxon>
        <taxon>Burkholderiaceae</taxon>
        <taxon>Cupriavidus</taxon>
    </lineage>
</organism>
<gene>
    <name evidence="3" type="ORF">P3W85_10065</name>
</gene>
<evidence type="ECO:0000256" key="1">
    <source>
        <dbReference type="PROSITE-ProRule" id="PRU00409"/>
    </source>
</evidence>
<name>A0ABT6ALE7_9BURK</name>
<dbReference type="InterPro" id="IPR011761">
    <property type="entry name" value="ATP-grasp"/>
</dbReference>
<dbReference type="EMBL" id="JARJLM010000165">
    <property type="protein sequence ID" value="MDF3833289.1"/>
    <property type="molecule type" value="Genomic_DNA"/>
</dbReference>
<evidence type="ECO:0000259" key="2">
    <source>
        <dbReference type="PROSITE" id="PS50975"/>
    </source>
</evidence>
<dbReference type="PIRSF" id="PIRSF016817">
    <property type="entry name" value="UCP016817_carboligase"/>
    <property type="match status" value="1"/>
</dbReference>
<dbReference type="Gene3D" id="3.30.470.20">
    <property type="entry name" value="ATP-grasp fold, B domain"/>
    <property type="match status" value="1"/>
</dbReference>
<dbReference type="Proteomes" id="UP001216674">
    <property type="component" value="Unassembled WGS sequence"/>
</dbReference>
<dbReference type="SUPFAM" id="SSF56059">
    <property type="entry name" value="Glutathione synthetase ATP-binding domain-like"/>
    <property type="match status" value="1"/>
</dbReference>
<keyword evidence="4" id="KW-1185">Reference proteome</keyword>
<dbReference type="PROSITE" id="PS50975">
    <property type="entry name" value="ATP_GRASP"/>
    <property type="match status" value="1"/>
</dbReference>
<reference evidence="3 4" key="1">
    <citation type="submission" date="2023-03" db="EMBL/GenBank/DDBJ databases">
        <title>Draft assemblies of triclosan tolerant bacteria isolated from returned activated sludge.</title>
        <authorList>
            <person name="Van Hamelsveld S."/>
        </authorList>
    </citation>
    <scope>NUCLEOTIDE SEQUENCE [LARGE SCALE GENOMIC DNA]</scope>
    <source>
        <strain evidence="3 4">GW210010_S58</strain>
    </source>
</reference>